<protein>
    <submittedName>
        <fullName evidence="1">Uncharacterized protein</fullName>
    </submittedName>
</protein>
<name>A0A438FQD8_VITVI</name>
<comment type="caution">
    <text evidence="1">The sequence shown here is derived from an EMBL/GenBank/DDBJ whole genome shotgun (WGS) entry which is preliminary data.</text>
</comment>
<sequence length="180" mass="19782">MAASWFCMVCEILHRISSLILFLAYLIGLAKGYEAPKLGFFIARIKVGGRLVRGSVPIQGSTSHDPTIPSLPPSGHTIQQDHTVPPLPPLPIQSAPQAGAFVLHGQTETTPHSIVAPAQVTDDTHAHIDRIEQRMRLLHVSDRVMSWDGYDDLPVVTLPVQFHMLDIERCTGIGCPYIHL</sequence>
<gene>
    <name evidence="1" type="ORF">CK203_062578</name>
</gene>
<dbReference type="Proteomes" id="UP000288805">
    <property type="component" value="Unassembled WGS sequence"/>
</dbReference>
<dbReference type="EMBL" id="QGNW01000784">
    <property type="protein sequence ID" value="RVW62169.1"/>
    <property type="molecule type" value="Genomic_DNA"/>
</dbReference>
<evidence type="ECO:0000313" key="1">
    <source>
        <dbReference type="EMBL" id="RVW62169.1"/>
    </source>
</evidence>
<organism evidence="1 2">
    <name type="scientific">Vitis vinifera</name>
    <name type="common">Grape</name>
    <dbReference type="NCBI Taxonomy" id="29760"/>
    <lineage>
        <taxon>Eukaryota</taxon>
        <taxon>Viridiplantae</taxon>
        <taxon>Streptophyta</taxon>
        <taxon>Embryophyta</taxon>
        <taxon>Tracheophyta</taxon>
        <taxon>Spermatophyta</taxon>
        <taxon>Magnoliopsida</taxon>
        <taxon>eudicotyledons</taxon>
        <taxon>Gunneridae</taxon>
        <taxon>Pentapetalae</taxon>
        <taxon>rosids</taxon>
        <taxon>Vitales</taxon>
        <taxon>Vitaceae</taxon>
        <taxon>Viteae</taxon>
        <taxon>Vitis</taxon>
    </lineage>
</organism>
<proteinExistence type="predicted"/>
<reference evidence="1 2" key="1">
    <citation type="journal article" date="2018" name="PLoS Genet.">
        <title>Population sequencing reveals clonal diversity and ancestral inbreeding in the grapevine cultivar Chardonnay.</title>
        <authorList>
            <person name="Roach M.J."/>
            <person name="Johnson D.L."/>
            <person name="Bohlmann J."/>
            <person name="van Vuuren H.J."/>
            <person name="Jones S.J."/>
            <person name="Pretorius I.S."/>
            <person name="Schmidt S.A."/>
            <person name="Borneman A.R."/>
        </authorList>
    </citation>
    <scope>NUCLEOTIDE SEQUENCE [LARGE SCALE GENOMIC DNA]</scope>
    <source>
        <strain evidence="2">cv. Chardonnay</strain>
        <tissue evidence="1">Leaf</tissue>
    </source>
</reference>
<evidence type="ECO:0000313" key="2">
    <source>
        <dbReference type="Proteomes" id="UP000288805"/>
    </source>
</evidence>
<accession>A0A438FQD8</accession>
<dbReference type="AlphaFoldDB" id="A0A438FQD8"/>